<gene>
    <name evidence="2" type="ORF">ETSY1_00525</name>
</gene>
<organism evidence="2 3">
    <name type="scientific">Entotheonella factor</name>
    <dbReference type="NCBI Taxonomy" id="1429438"/>
    <lineage>
        <taxon>Bacteria</taxon>
        <taxon>Pseudomonadati</taxon>
        <taxon>Nitrospinota/Tectimicrobiota group</taxon>
        <taxon>Candidatus Tectimicrobiota</taxon>
        <taxon>Candidatus Entotheonellia</taxon>
        <taxon>Candidatus Entotheonellales</taxon>
        <taxon>Candidatus Entotheonellaceae</taxon>
        <taxon>Candidatus Entotheonella</taxon>
    </lineage>
</organism>
<evidence type="ECO:0000259" key="1">
    <source>
        <dbReference type="Pfam" id="PF01636"/>
    </source>
</evidence>
<dbReference type="AlphaFoldDB" id="W4LZC1"/>
<feature type="domain" description="Aminoglycoside phosphotransferase" evidence="1">
    <location>
        <begin position="29"/>
        <end position="268"/>
    </location>
</feature>
<dbReference type="InterPro" id="IPR002575">
    <property type="entry name" value="Aminoglycoside_PTrfase"/>
</dbReference>
<dbReference type="SUPFAM" id="SSF56112">
    <property type="entry name" value="Protein kinase-like (PK-like)"/>
    <property type="match status" value="1"/>
</dbReference>
<dbReference type="Gene3D" id="3.90.1200.10">
    <property type="match status" value="1"/>
</dbReference>
<keyword evidence="3" id="KW-1185">Reference proteome</keyword>
<protein>
    <recommendedName>
        <fullName evidence="1">Aminoglycoside phosphotransferase domain-containing protein</fullName>
    </recommendedName>
</protein>
<reference evidence="2 3" key="1">
    <citation type="journal article" date="2014" name="Nature">
        <title>An environmental bacterial taxon with a large and distinct metabolic repertoire.</title>
        <authorList>
            <person name="Wilson M.C."/>
            <person name="Mori T."/>
            <person name="Ruckert C."/>
            <person name="Uria A.R."/>
            <person name="Helf M.J."/>
            <person name="Takada K."/>
            <person name="Gernert C."/>
            <person name="Steffens U.A."/>
            <person name="Heycke N."/>
            <person name="Schmitt S."/>
            <person name="Rinke C."/>
            <person name="Helfrich E.J."/>
            <person name="Brachmann A.O."/>
            <person name="Gurgui C."/>
            <person name="Wakimoto T."/>
            <person name="Kracht M."/>
            <person name="Crusemann M."/>
            <person name="Hentschel U."/>
            <person name="Abe I."/>
            <person name="Matsunaga S."/>
            <person name="Kalinowski J."/>
            <person name="Takeyama H."/>
            <person name="Piel J."/>
        </authorList>
    </citation>
    <scope>NUCLEOTIDE SEQUENCE [LARGE SCALE GENOMIC DNA]</scope>
    <source>
        <strain evidence="3">TSY1</strain>
    </source>
</reference>
<dbReference type="EMBL" id="AZHW01000063">
    <property type="protein sequence ID" value="ETX03270.1"/>
    <property type="molecule type" value="Genomic_DNA"/>
</dbReference>
<name>W4LZC1_ENTF1</name>
<dbReference type="HOGENOM" id="CLU_021467_2_0_7"/>
<sequence length="349" mass="39528">MADQAVLTMEQVEPWLSTLFPEAQATLSVSPLTADASTRRYFRVQWRPSGTGRAISRVIMVCDPWLETETPDFITVARHLAASGVRVPAIEGMIPASGWMCLEDFGDRALADAWRDAAKPERLVWGQRALDAVVRMHTTATQHYDAACPAFHLAFDVPKLLSELQHFRLHAIEGLWQQELTDDERDVFDAACHPLCAHLEAQPQYFCHRDYHGWNIMAQDKTVGILDFQDARMGPQPYDVVSLLVDRRTPSLLGRDVSTALVQYYLDRFEAESGQRVDRAAFDELFELVAVQRCIKAIGTFAAMHMIYGRSQYLPYIEPTLTYLRPLVQRHAMLASLEAVLYRYTPLAG</sequence>
<accession>W4LZC1</accession>
<evidence type="ECO:0000313" key="3">
    <source>
        <dbReference type="Proteomes" id="UP000019141"/>
    </source>
</evidence>
<dbReference type="Gene3D" id="3.30.200.20">
    <property type="entry name" value="Phosphorylase Kinase, domain 1"/>
    <property type="match status" value="1"/>
</dbReference>
<evidence type="ECO:0000313" key="2">
    <source>
        <dbReference type="EMBL" id="ETX03270.1"/>
    </source>
</evidence>
<comment type="caution">
    <text evidence="2">The sequence shown here is derived from an EMBL/GenBank/DDBJ whole genome shotgun (WGS) entry which is preliminary data.</text>
</comment>
<proteinExistence type="predicted"/>
<dbReference type="Pfam" id="PF01636">
    <property type="entry name" value="APH"/>
    <property type="match status" value="1"/>
</dbReference>
<dbReference type="InterPro" id="IPR011009">
    <property type="entry name" value="Kinase-like_dom_sf"/>
</dbReference>
<dbReference type="Proteomes" id="UP000019141">
    <property type="component" value="Unassembled WGS sequence"/>
</dbReference>